<evidence type="ECO:0000256" key="1">
    <source>
        <dbReference type="SAM" id="Phobius"/>
    </source>
</evidence>
<keyword evidence="3" id="KW-1185">Reference proteome</keyword>
<dbReference type="Proteomes" id="UP000233556">
    <property type="component" value="Unassembled WGS sequence"/>
</dbReference>
<reference evidence="3" key="1">
    <citation type="submission" date="2017-11" db="EMBL/GenBank/DDBJ databases">
        <authorList>
            <person name="Lima N.C."/>
            <person name="Parody-Merino A.M."/>
            <person name="Battley P.F."/>
            <person name="Fidler A.E."/>
            <person name="Prosdocimi F."/>
        </authorList>
    </citation>
    <scope>NUCLEOTIDE SEQUENCE [LARGE SCALE GENOMIC DNA]</scope>
</reference>
<organism evidence="2 3">
    <name type="scientific">Limosa lapponica baueri</name>
    <dbReference type="NCBI Taxonomy" id="1758121"/>
    <lineage>
        <taxon>Eukaryota</taxon>
        <taxon>Metazoa</taxon>
        <taxon>Chordata</taxon>
        <taxon>Craniata</taxon>
        <taxon>Vertebrata</taxon>
        <taxon>Euteleostomi</taxon>
        <taxon>Archelosauria</taxon>
        <taxon>Archosauria</taxon>
        <taxon>Dinosauria</taxon>
        <taxon>Saurischia</taxon>
        <taxon>Theropoda</taxon>
        <taxon>Coelurosauria</taxon>
        <taxon>Aves</taxon>
        <taxon>Neognathae</taxon>
        <taxon>Neoaves</taxon>
        <taxon>Charadriiformes</taxon>
        <taxon>Scolopacidae</taxon>
        <taxon>Limosa</taxon>
    </lineage>
</organism>
<reference evidence="3" key="2">
    <citation type="submission" date="2017-12" db="EMBL/GenBank/DDBJ databases">
        <title>Genome sequence of the Bar-tailed Godwit (Limosa lapponica baueri).</title>
        <authorList>
            <person name="Lima N.C.B."/>
            <person name="Parody-Merino A.M."/>
            <person name="Battley P.F."/>
            <person name="Fidler A.E."/>
            <person name="Prosdocimi F."/>
        </authorList>
    </citation>
    <scope>NUCLEOTIDE SEQUENCE [LARGE SCALE GENOMIC DNA]</scope>
</reference>
<name>A0A2I0TZP5_LIMLA</name>
<sequence length="90" mass="9686">MAELEALSSLAWAALDSHFGSRLMQARGAVDLACAALESPVSKLNSAFDFPVASATQLASPPPYWLFHTALEALLSIAYLVICHWLQSPK</sequence>
<keyword evidence="1" id="KW-0472">Membrane</keyword>
<protein>
    <submittedName>
        <fullName evidence="2">Uncharacterized protein</fullName>
    </submittedName>
</protein>
<proteinExistence type="predicted"/>
<feature type="transmembrane region" description="Helical" evidence="1">
    <location>
        <begin position="64"/>
        <end position="86"/>
    </location>
</feature>
<dbReference type="EMBL" id="KZ506524">
    <property type="protein sequence ID" value="PKU39278.1"/>
    <property type="molecule type" value="Genomic_DNA"/>
</dbReference>
<accession>A0A2I0TZP5</accession>
<gene>
    <name evidence="2" type="ORF">llap_10415</name>
</gene>
<dbReference type="AlphaFoldDB" id="A0A2I0TZP5"/>
<keyword evidence="1" id="KW-1133">Transmembrane helix</keyword>
<evidence type="ECO:0000313" key="3">
    <source>
        <dbReference type="Proteomes" id="UP000233556"/>
    </source>
</evidence>
<keyword evidence="1" id="KW-0812">Transmembrane</keyword>
<evidence type="ECO:0000313" key="2">
    <source>
        <dbReference type="EMBL" id="PKU39278.1"/>
    </source>
</evidence>